<accession>A0A150PTP3</accession>
<proteinExistence type="inferred from homology"/>
<comment type="caution">
    <text evidence="2">The sequence shown here is derived from an EMBL/GenBank/DDBJ whole genome shotgun (WGS) entry which is preliminary data.</text>
</comment>
<gene>
    <name evidence="2" type="ORF">BE08_07165</name>
</gene>
<reference evidence="2 3" key="1">
    <citation type="submission" date="2014-02" db="EMBL/GenBank/DDBJ databases">
        <title>The small core and large imbalanced accessory genome model reveals a collaborative survival strategy of Sorangium cellulosum strains in nature.</title>
        <authorList>
            <person name="Han K."/>
            <person name="Peng R."/>
            <person name="Blom J."/>
            <person name="Li Y.-Z."/>
        </authorList>
    </citation>
    <scope>NUCLEOTIDE SEQUENCE [LARGE SCALE GENOMIC DNA]</scope>
    <source>
        <strain evidence="2 3">So0157-25</strain>
    </source>
</reference>
<evidence type="ECO:0000313" key="3">
    <source>
        <dbReference type="Proteomes" id="UP000075420"/>
    </source>
</evidence>
<dbReference type="PANTHER" id="PTHR37525">
    <property type="entry name" value="UPF0175 PROTEIN SSL1255"/>
    <property type="match status" value="1"/>
</dbReference>
<name>A0A150PTP3_SORCE</name>
<dbReference type="PANTHER" id="PTHR37525:SF1">
    <property type="entry name" value="UPF0175 PROTEIN SSL1255"/>
    <property type="match status" value="1"/>
</dbReference>
<dbReference type="AlphaFoldDB" id="A0A150PTP3"/>
<dbReference type="Proteomes" id="UP000075420">
    <property type="component" value="Unassembled WGS sequence"/>
</dbReference>
<dbReference type="InterPro" id="IPR052264">
    <property type="entry name" value="UPF0175_domain"/>
</dbReference>
<protein>
    <submittedName>
        <fullName evidence="2">Small protein</fullName>
    </submittedName>
</protein>
<dbReference type="InterPro" id="IPR005368">
    <property type="entry name" value="UPF0175"/>
</dbReference>
<sequence>MTTISFDLPDDAVLAMHVPPSEVTRELRMAAAVKLFELGRLSSGAAARLAGMPRVAFLAKLADYGVDTFRMTEEELLADVSHA</sequence>
<dbReference type="Pfam" id="PF03683">
    <property type="entry name" value="UPF0175"/>
    <property type="match status" value="1"/>
</dbReference>
<evidence type="ECO:0000256" key="1">
    <source>
        <dbReference type="ARBA" id="ARBA00005651"/>
    </source>
</evidence>
<evidence type="ECO:0000313" key="2">
    <source>
        <dbReference type="EMBL" id="KYF59034.1"/>
    </source>
</evidence>
<organism evidence="2 3">
    <name type="scientific">Sorangium cellulosum</name>
    <name type="common">Polyangium cellulosum</name>
    <dbReference type="NCBI Taxonomy" id="56"/>
    <lineage>
        <taxon>Bacteria</taxon>
        <taxon>Pseudomonadati</taxon>
        <taxon>Myxococcota</taxon>
        <taxon>Polyangia</taxon>
        <taxon>Polyangiales</taxon>
        <taxon>Polyangiaceae</taxon>
        <taxon>Sorangium</taxon>
    </lineage>
</organism>
<comment type="similarity">
    <text evidence="1">Belongs to the UPF0175 family.</text>
</comment>
<dbReference type="EMBL" id="JELY01000538">
    <property type="protein sequence ID" value="KYF59034.1"/>
    <property type="molecule type" value="Genomic_DNA"/>
</dbReference>